<dbReference type="Proteomes" id="UP001501822">
    <property type="component" value="Unassembled WGS sequence"/>
</dbReference>
<proteinExistence type="predicted"/>
<dbReference type="InterPro" id="IPR012312">
    <property type="entry name" value="Hemerythrin-like"/>
</dbReference>
<organism evidence="4 5">
    <name type="scientific">Actinoallomurus spadix</name>
    <dbReference type="NCBI Taxonomy" id="79912"/>
    <lineage>
        <taxon>Bacteria</taxon>
        <taxon>Bacillati</taxon>
        <taxon>Actinomycetota</taxon>
        <taxon>Actinomycetes</taxon>
        <taxon>Streptosporangiales</taxon>
        <taxon>Thermomonosporaceae</taxon>
        <taxon>Actinoallomurus</taxon>
    </lineage>
</organism>
<dbReference type="PANTHER" id="PTHR35585">
    <property type="entry name" value="HHE DOMAIN PROTEIN (AFU_ORTHOLOGUE AFUA_4G00730)"/>
    <property type="match status" value="1"/>
</dbReference>
<dbReference type="Gene3D" id="1.20.120.520">
    <property type="entry name" value="nmb1532 protein domain like"/>
    <property type="match status" value="1"/>
</dbReference>
<keyword evidence="5" id="KW-1185">Reference proteome</keyword>
<accession>A0ABN0W787</accession>
<sequence>MPNVFDVLRKDHEEVKKALAELERGPTAATGASPEQLQIREKLVEQLIIEESKHEAVEEEYFWPAVRDKLPDGDRLADEATDQEQKAKYVLDELKDLKGDDPKFEQLLGKFIADGREHIVYEEERVWAPLRGVLSAEEADKLGTKLEEGKKLAPTRPHPHTPPKPGILKAAGPAVAAADRVRDAVTGRGD</sequence>
<dbReference type="RefSeq" id="WP_252800809.1">
    <property type="nucleotide sequence ID" value="NZ_BAAABM010000009.1"/>
</dbReference>
<gene>
    <name evidence="4" type="ORF">GCM10010151_16890</name>
</gene>
<dbReference type="EMBL" id="BAAABM010000009">
    <property type="protein sequence ID" value="GAA0327564.1"/>
    <property type="molecule type" value="Genomic_DNA"/>
</dbReference>
<evidence type="ECO:0000313" key="5">
    <source>
        <dbReference type="Proteomes" id="UP001501822"/>
    </source>
</evidence>
<evidence type="ECO:0000256" key="2">
    <source>
        <dbReference type="SAM" id="MobiDB-lite"/>
    </source>
</evidence>
<comment type="caution">
    <text evidence="4">The sequence shown here is derived from an EMBL/GenBank/DDBJ whole genome shotgun (WGS) entry which is preliminary data.</text>
</comment>
<feature type="coiled-coil region" evidence="1">
    <location>
        <begin position="5"/>
        <end position="60"/>
    </location>
</feature>
<name>A0ABN0W787_9ACTN</name>
<feature type="region of interest" description="Disordered" evidence="2">
    <location>
        <begin position="144"/>
        <end position="173"/>
    </location>
</feature>
<dbReference type="PANTHER" id="PTHR35585:SF1">
    <property type="entry name" value="HHE DOMAIN PROTEIN (AFU_ORTHOLOGUE AFUA_4G00730)"/>
    <property type="match status" value="1"/>
</dbReference>
<protein>
    <submittedName>
        <fullName evidence="4">Hemerythrin domain-containing protein</fullName>
    </submittedName>
</protein>
<evidence type="ECO:0000259" key="3">
    <source>
        <dbReference type="Pfam" id="PF01814"/>
    </source>
</evidence>
<dbReference type="Pfam" id="PF01814">
    <property type="entry name" value="Hemerythrin"/>
    <property type="match status" value="1"/>
</dbReference>
<evidence type="ECO:0000256" key="1">
    <source>
        <dbReference type="SAM" id="Coils"/>
    </source>
</evidence>
<dbReference type="CDD" id="cd12108">
    <property type="entry name" value="Hr-like"/>
    <property type="match status" value="1"/>
</dbReference>
<keyword evidence="1" id="KW-0175">Coiled coil</keyword>
<reference evidence="4 5" key="1">
    <citation type="journal article" date="2019" name="Int. J. Syst. Evol. Microbiol.">
        <title>The Global Catalogue of Microorganisms (GCM) 10K type strain sequencing project: providing services to taxonomists for standard genome sequencing and annotation.</title>
        <authorList>
            <consortium name="The Broad Institute Genomics Platform"/>
            <consortium name="The Broad Institute Genome Sequencing Center for Infectious Disease"/>
            <person name="Wu L."/>
            <person name="Ma J."/>
        </authorList>
    </citation>
    <scope>NUCLEOTIDE SEQUENCE [LARGE SCALE GENOMIC DNA]</scope>
    <source>
        <strain evidence="4 5">JCM 3146</strain>
    </source>
</reference>
<feature type="domain" description="Hemerythrin-like" evidence="3">
    <location>
        <begin position="5"/>
        <end position="125"/>
    </location>
</feature>
<evidence type="ECO:0000313" key="4">
    <source>
        <dbReference type="EMBL" id="GAA0327564.1"/>
    </source>
</evidence>